<dbReference type="SUPFAM" id="SSF103088">
    <property type="entry name" value="OmpA-like"/>
    <property type="match status" value="1"/>
</dbReference>
<feature type="repeat" description="TPR" evidence="3">
    <location>
        <begin position="148"/>
        <end position="181"/>
    </location>
</feature>
<dbReference type="InterPro" id="IPR036737">
    <property type="entry name" value="OmpA-like_sf"/>
</dbReference>
<gene>
    <name evidence="4" type="ordered locus">DP0368</name>
</gene>
<dbReference type="AlphaFoldDB" id="Q6ARC7"/>
<accession>Q6ARC7</accession>
<dbReference type="PANTHER" id="PTHR44858:SF1">
    <property type="entry name" value="UDP-N-ACETYLGLUCOSAMINE--PEPTIDE N-ACETYLGLUCOSAMINYLTRANSFERASE SPINDLY-RELATED"/>
    <property type="match status" value="1"/>
</dbReference>
<sequence>MALRHYLLTGRINYMGKNFCRKYLSVIIVLFPLFISGCFVKDFGNTLTHSVKGDYYLSSKKYRAGQESFREEVRENPQSASANYYYGRFLLQNGKAKNSLKYFNKSCLINENKAEYYFWRAMAFADLGQNKNEAADYRRALKRDPRYLQALTYLGHNLFERKKYSEALPFYSRAIAIWPKSPVALYNRAFILKKLHRIPEEELAWQEYLRFHANGDLGKEATDNLNLLRNYSFRNYYLGARTVTVARIRWQPFSAVLTAEGLQSLQSIGEISSRMDGAVLQVVTYQKNNLSLAKQRALSIKRYLLKKFPALSRGKVKLSWFATPQYIKVRGRRLRIDESVNFFTTRD</sequence>
<dbReference type="PANTHER" id="PTHR44858">
    <property type="entry name" value="TETRATRICOPEPTIDE REPEAT PROTEIN 6"/>
    <property type="match status" value="1"/>
</dbReference>
<organism evidence="4 5">
    <name type="scientific">Desulfotalea psychrophila (strain LSv54 / DSM 12343)</name>
    <dbReference type="NCBI Taxonomy" id="177439"/>
    <lineage>
        <taxon>Bacteria</taxon>
        <taxon>Pseudomonadati</taxon>
        <taxon>Thermodesulfobacteriota</taxon>
        <taxon>Desulfobulbia</taxon>
        <taxon>Desulfobulbales</taxon>
        <taxon>Desulfocapsaceae</taxon>
        <taxon>Desulfotalea</taxon>
    </lineage>
</organism>
<keyword evidence="2 3" id="KW-0802">TPR repeat</keyword>
<name>Q6ARC7_DESPS</name>
<dbReference type="InterPro" id="IPR050498">
    <property type="entry name" value="Ycf3"/>
</dbReference>
<dbReference type="EMBL" id="CR522870">
    <property type="protein sequence ID" value="CAG35097.1"/>
    <property type="molecule type" value="Genomic_DNA"/>
</dbReference>
<evidence type="ECO:0000313" key="5">
    <source>
        <dbReference type="Proteomes" id="UP000000602"/>
    </source>
</evidence>
<dbReference type="SMART" id="SM00028">
    <property type="entry name" value="TPR"/>
    <property type="match status" value="4"/>
</dbReference>
<dbReference type="Proteomes" id="UP000000602">
    <property type="component" value="Chromosome"/>
</dbReference>
<dbReference type="InterPro" id="IPR011990">
    <property type="entry name" value="TPR-like_helical_dom_sf"/>
</dbReference>
<dbReference type="eggNOG" id="COG0457">
    <property type="taxonomic scope" value="Bacteria"/>
</dbReference>
<dbReference type="PROSITE" id="PS50005">
    <property type="entry name" value="TPR"/>
    <property type="match status" value="1"/>
</dbReference>
<evidence type="ECO:0000256" key="3">
    <source>
        <dbReference type="PROSITE-ProRule" id="PRU00339"/>
    </source>
</evidence>
<evidence type="ECO:0000256" key="2">
    <source>
        <dbReference type="ARBA" id="ARBA00022803"/>
    </source>
</evidence>
<dbReference type="SUPFAM" id="SSF48452">
    <property type="entry name" value="TPR-like"/>
    <property type="match status" value="1"/>
</dbReference>
<proteinExistence type="predicted"/>
<protein>
    <submittedName>
        <fullName evidence="4">Uncharacterized protein</fullName>
    </submittedName>
</protein>
<dbReference type="KEGG" id="dps:DP0368"/>
<evidence type="ECO:0000313" key="4">
    <source>
        <dbReference type="EMBL" id="CAG35097.1"/>
    </source>
</evidence>
<dbReference type="Gene3D" id="1.25.40.10">
    <property type="entry name" value="Tetratricopeptide repeat domain"/>
    <property type="match status" value="1"/>
</dbReference>
<dbReference type="Pfam" id="PF13432">
    <property type="entry name" value="TPR_16"/>
    <property type="match status" value="2"/>
</dbReference>
<dbReference type="HOGENOM" id="CLU_873535_0_0_7"/>
<dbReference type="InterPro" id="IPR019734">
    <property type="entry name" value="TPR_rpt"/>
</dbReference>
<keyword evidence="5" id="KW-1185">Reference proteome</keyword>
<evidence type="ECO:0000256" key="1">
    <source>
        <dbReference type="ARBA" id="ARBA00022737"/>
    </source>
</evidence>
<dbReference type="STRING" id="177439.DP0368"/>
<reference evidence="5" key="1">
    <citation type="journal article" date="2004" name="Environ. Microbiol.">
        <title>The genome of Desulfotalea psychrophila, a sulfate-reducing bacterium from permanently cold Arctic sediments.</title>
        <authorList>
            <person name="Rabus R."/>
            <person name="Ruepp A."/>
            <person name="Frickey T."/>
            <person name="Rattei T."/>
            <person name="Fartmann B."/>
            <person name="Stark M."/>
            <person name="Bauer M."/>
            <person name="Zibat A."/>
            <person name="Lombardot T."/>
            <person name="Becker I."/>
            <person name="Amann J."/>
            <person name="Gellner K."/>
            <person name="Teeling H."/>
            <person name="Leuschner W.D."/>
            <person name="Gloeckner F.-O."/>
            <person name="Lupas A.N."/>
            <person name="Amann R."/>
            <person name="Klenk H.-P."/>
        </authorList>
    </citation>
    <scope>NUCLEOTIDE SEQUENCE [LARGE SCALE GENOMIC DNA]</scope>
    <source>
        <strain evidence="5">DSM 12343 / LSv54</strain>
    </source>
</reference>
<keyword evidence="1" id="KW-0677">Repeat</keyword>